<dbReference type="RefSeq" id="WP_284321297.1">
    <property type="nucleotide sequence ID" value="NZ_BSOB01000020.1"/>
</dbReference>
<evidence type="ECO:0000313" key="2">
    <source>
        <dbReference type="Proteomes" id="UP001156670"/>
    </source>
</evidence>
<organism evidence="1 2">
    <name type="scientific">Dyella acidisoli</name>
    <dbReference type="NCBI Taxonomy" id="1867834"/>
    <lineage>
        <taxon>Bacteria</taxon>
        <taxon>Pseudomonadati</taxon>
        <taxon>Pseudomonadota</taxon>
        <taxon>Gammaproteobacteria</taxon>
        <taxon>Lysobacterales</taxon>
        <taxon>Rhodanobacteraceae</taxon>
        <taxon>Dyella</taxon>
    </lineage>
</organism>
<reference evidence="2" key="1">
    <citation type="journal article" date="2019" name="Int. J. Syst. Evol. Microbiol.">
        <title>The Global Catalogue of Microorganisms (GCM) 10K type strain sequencing project: providing services to taxonomists for standard genome sequencing and annotation.</title>
        <authorList>
            <consortium name="The Broad Institute Genomics Platform"/>
            <consortium name="The Broad Institute Genome Sequencing Center for Infectious Disease"/>
            <person name="Wu L."/>
            <person name="Ma J."/>
        </authorList>
    </citation>
    <scope>NUCLEOTIDE SEQUENCE [LARGE SCALE GENOMIC DNA]</scope>
    <source>
        <strain evidence="2">NBRC 111980</strain>
    </source>
</reference>
<proteinExistence type="predicted"/>
<dbReference type="EMBL" id="BSOB01000020">
    <property type="protein sequence ID" value="GLQ93589.1"/>
    <property type="molecule type" value="Genomic_DNA"/>
</dbReference>
<accession>A0ABQ5XTC4</accession>
<protein>
    <recommendedName>
        <fullName evidence="3">Cell wall hydrolase SleB domain-containing protein</fullName>
    </recommendedName>
</protein>
<keyword evidence="2" id="KW-1185">Reference proteome</keyword>
<comment type="caution">
    <text evidence="1">The sequence shown here is derived from an EMBL/GenBank/DDBJ whole genome shotgun (WGS) entry which is preliminary data.</text>
</comment>
<sequence length="163" mass="17665">MITLPDPMSVAGIKARLFLCECPAPSDHSYTPDSAAEAINLMDVVIRNRVLNPRPFMATGPSVLAVVQARGQFAGFGGYPNISPSLVTHVQDILNIANNERDQRSANYKDFVSKVLTVANASSNTDPSPGKLVAWRTHNHSSPGAGFVLFKTVLKNDFYYKAS</sequence>
<name>A0ABQ5XTC4_9GAMM</name>
<evidence type="ECO:0008006" key="3">
    <source>
        <dbReference type="Google" id="ProtNLM"/>
    </source>
</evidence>
<gene>
    <name evidence="1" type="ORF">GCM10007901_25400</name>
</gene>
<dbReference type="Proteomes" id="UP001156670">
    <property type="component" value="Unassembled WGS sequence"/>
</dbReference>
<evidence type="ECO:0000313" key="1">
    <source>
        <dbReference type="EMBL" id="GLQ93589.1"/>
    </source>
</evidence>